<dbReference type="InterPro" id="IPR027616">
    <property type="entry name" value="Cas4_PREFRAN"/>
</dbReference>
<protein>
    <submittedName>
        <fullName evidence="2">Type V CRISPR-associated protein Cas4</fullName>
    </submittedName>
</protein>
<dbReference type="InterPro" id="IPR022765">
    <property type="entry name" value="Dna2/Cas4_DUF83"/>
</dbReference>
<reference evidence="3" key="1">
    <citation type="submission" date="2017-09" db="EMBL/GenBank/DDBJ databases">
        <title>Depth-based differentiation of microbial function through sediment-hosted aquifers and enrichment of novel symbionts in the deep terrestrial subsurface.</title>
        <authorList>
            <person name="Probst A.J."/>
            <person name="Ladd B."/>
            <person name="Jarett J.K."/>
            <person name="Geller-Mcgrath D.E."/>
            <person name="Sieber C.M.K."/>
            <person name="Emerson J.B."/>
            <person name="Anantharaman K."/>
            <person name="Thomas B.C."/>
            <person name="Malmstrom R."/>
            <person name="Stieglmeier M."/>
            <person name="Klingl A."/>
            <person name="Woyke T."/>
            <person name="Ryan C.M."/>
            <person name="Banfield J.F."/>
        </authorList>
    </citation>
    <scope>NUCLEOTIDE SEQUENCE [LARGE SCALE GENOMIC DNA]</scope>
</reference>
<dbReference type="InterPro" id="IPR011604">
    <property type="entry name" value="PDDEXK-like_dom_sf"/>
</dbReference>
<dbReference type="EMBL" id="PFEF01000010">
    <property type="protein sequence ID" value="PJE64039.1"/>
    <property type="molecule type" value="Genomic_DNA"/>
</dbReference>
<dbReference type="AlphaFoldDB" id="A0A2M8KVW2"/>
<comment type="caution">
    <text evidence="2">The sequence shown here is derived from an EMBL/GenBank/DDBJ whole genome shotgun (WGS) entry which is preliminary data.</text>
</comment>
<gene>
    <name evidence="2" type="primary">cas4</name>
    <name evidence="2" type="ORF">COU90_04165</name>
</gene>
<accession>A0A2M8KVW2</accession>
<evidence type="ECO:0000259" key="1">
    <source>
        <dbReference type="Pfam" id="PF01930"/>
    </source>
</evidence>
<sequence>MESYIQISKINDFMFCPLSVYLHGVYESFDTSLYHDTPQVEGRLNHESIDSGTYSTSKHILQGLSVYSGTYGIMGKIDIYDEKKKMLVERKTKIKRIWPGYMYQLYGQYFCMKEMGYKIETLFLHSLSDNKRYPIPLPEERDKKRFLFFIEAMRSFDIRTYKNHRCHKCTNSIYGILTW</sequence>
<dbReference type="NCBIfam" id="TIGR04328">
    <property type="entry name" value="cas4_PREFRAN"/>
    <property type="match status" value="1"/>
</dbReference>
<dbReference type="Pfam" id="PF01930">
    <property type="entry name" value="Cas_Cas4"/>
    <property type="match status" value="1"/>
</dbReference>
<dbReference type="Gene3D" id="3.90.320.10">
    <property type="match status" value="1"/>
</dbReference>
<organism evidence="2 3">
    <name type="scientific">Candidatus Ryanbacteria bacterium CG10_big_fil_rev_8_21_14_0_10_43_42</name>
    <dbReference type="NCBI Taxonomy" id="1974864"/>
    <lineage>
        <taxon>Bacteria</taxon>
        <taxon>Candidatus Ryaniibacteriota</taxon>
    </lineage>
</organism>
<dbReference type="Proteomes" id="UP000229098">
    <property type="component" value="Unassembled WGS sequence"/>
</dbReference>
<name>A0A2M8KVW2_9BACT</name>
<proteinExistence type="predicted"/>
<feature type="domain" description="DUF83" evidence="1">
    <location>
        <begin position="7"/>
        <end position="169"/>
    </location>
</feature>
<evidence type="ECO:0000313" key="3">
    <source>
        <dbReference type="Proteomes" id="UP000229098"/>
    </source>
</evidence>
<evidence type="ECO:0000313" key="2">
    <source>
        <dbReference type="EMBL" id="PJE64039.1"/>
    </source>
</evidence>